<keyword evidence="1" id="KW-1133">Transmembrane helix</keyword>
<dbReference type="RefSeq" id="XP_018390319.1">
    <property type="nucleotide sequence ID" value="XM_018524126.1"/>
</dbReference>
<feature type="transmembrane region" description="Helical" evidence="1">
    <location>
        <begin position="1008"/>
        <end position="1026"/>
    </location>
</feature>
<evidence type="ECO:0008006" key="4">
    <source>
        <dbReference type="Google" id="ProtNLM"/>
    </source>
</evidence>
<dbReference type="KEGG" id="aalt:CC77DRAFT_1015938"/>
<feature type="transmembrane region" description="Helical" evidence="1">
    <location>
        <begin position="917"/>
        <end position="937"/>
    </location>
</feature>
<evidence type="ECO:0000256" key="1">
    <source>
        <dbReference type="SAM" id="Phobius"/>
    </source>
</evidence>
<evidence type="ECO:0000313" key="3">
    <source>
        <dbReference type="Proteomes" id="UP000077248"/>
    </source>
</evidence>
<sequence length="1124" mass="127578">MDFVESPFGGEGVEVPLVTSTDIRPGDDNDIWMWYHDQRSPLRYPDAGMNVSSVQGAIATFIQDWLYFGLLAVLCNTAIKVYDLSVPGKHHSRVVSSEQVRTKIISLQLSVLEVPRNERADILQRHERILWRANEAAHLFERQFNVDSSSRDSVDLILLSVKVLIGTISRSYDWIRVENSRLRTTIGSDWFNIAHRQGDQLSPAGRAIEAKMTENGWCLHQIHKVLSTFSYQTAYHFAKLPRPGSARLLHESCSKQSCKGWNSDPGHTKPCHATNTCTCQTISISSVEVANIIQGGHIPLISIEEDVHGNLSLSLHTKRWYSKYVAISHVWADGLGNAFENGLPTCQLHMLQKYFVQIAKDRPTGSILNKRTTNSLFWMDTLCIPVQDTPSGVPIVGDIRRKAIDKMSIVYSSSSHTLVLDAEMRTIPMAANHVTKLAYIQCCGWTTRSWTLQEGCLPPSTVYALSDGIYSHKAARLAMAQCAIPVRWFRHFYGPDPDSVARQIDSSVQREIWTSVSVRSFSIWDPFKPEQPRFKDLLVRDRFAGVWNELLDRVSSLPADTPAIFANLLGVSAYEVLKRKTEQERVALIIRQQSVLPIELLFNTGPRLRGRLSAHGSEPYAASLMLQRGTAQENDPEDWIGLLDMSELRTRSFQNGWVPASLRGDKCLQPLVAKYYLQVREHCLQVHNNGIEAVPYMHTTEGPLLPMSTFVLDSQCSKIKGHITAYTNRTFITIDRLVDGSPRSIDDQSQERVLGHCFMYDPGLMWAMCRGRIDYAPGCHLLVLSQSDGRITTRYSSPIQLRLCTENTQALESIPTLECRCTCPDCPGIKDYVDILYDADDLGPLLTASLEPPERLSRKYWFNPVAVFAAHYSIWAAIAPRTKASPYTSNIRPELNSVVPASYHQHVHHINSSIRPAFVITAWFIMPLVVYLYQSVILQHVAKRRFLEPLSYQGQPSWPFRFGERNLRHRIDAALVAHWHIMLFGPVLDGLFWIILAGSGGMTFKGTFLSRFQLLLTLLMVAQWYLSLGTEDPNVVLGRDAQRFYILLMVVGFARLVYDACTTGLTWDVFGQYIGIYFQITWGKRIIPFAISMARLTKSEAEYYWGEYRTKLQEKWNEIRHQWT</sequence>
<reference evidence="2 3" key="1">
    <citation type="submission" date="2016-05" db="EMBL/GenBank/DDBJ databases">
        <title>Comparative analysis of secretome profiles of manganese(II)-oxidizing ascomycete fungi.</title>
        <authorList>
            <consortium name="DOE Joint Genome Institute"/>
            <person name="Zeiner C.A."/>
            <person name="Purvine S.O."/>
            <person name="Zink E.M."/>
            <person name="Wu S."/>
            <person name="Pasa-Tolic L."/>
            <person name="Chaput D.L."/>
            <person name="Haridas S."/>
            <person name="Grigoriev I.V."/>
            <person name="Santelli C.M."/>
            <person name="Hansel C.M."/>
        </authorList>
    </citation>
    <scope>NUCLEOTIDE SEQUENCE [LARGE SCALE GENOMIC DNA]</scope>
    <source>
        <strain evidence="2 3">SRC1lrK2f</strain>
    </source>
</reference>
<keyword evidence="1" id="KW-0472">Membrane</keyword>
<evidence type="ECO:0000313" key="2">
    <source>
        <dbReference type="EMBL" id="OAG24898.1"/>
    </source>
</evidence>
<accession>A0A177DZI5</accession>
<dbReference type="Proteomes" id="UP000077248">
    <property type="component" value="Unassembled WGS sequence"/>
</dbReference>
<dbReference type="AlphaFoldDB" id="A0A177DZI5"/>
<dbReference type="GeneID" id="29109720"/>
<name>A0A177DZI5_ALTAL</name>
<feature type="transmembrane region" description="Helical" evidence="1">
    <location>
        <begin position="977"/>
        <end position="996"/>
    </location>
</feature>
<keyword evidence="3" id="KW-1185">Reference proteome</keyword>
<gene>
    <name evidence="2" type="ORF">CC77DRAFT_1015938</name>
</gene>
<dbReference type="PANTHER" id="PTHR39596">
    <property type="match status" value="1"/>
</dbReference>
<proteinExistence type="predicted"/>
<dbReference type="OMA" id="ENGWCLH"/>
<dbReference type="EMBL" id="KV441470">
    <property type="protein sequence ID" value="OAG24898.1"/>
    <property type="molecule type" value="Genomic_DNA"/>
</dbReference>
<dbReference type="PANTHER" id="PTHR39596:SF2">
    <property type="entry name" value="HET DOMAIN PROTEIN (AFU_ORTHOLOGUE AFUA_1G17550)-RELATED"/>
    <property type="match status" value="1"/>
</dbReference>
<keyword evidence="1" id="KW-0812">Transmembrane</keyword>
<dbReference type="VEuPathDB" id="FungiDB:CC77DRAFT_1015938"/>
<organism evidence="2 3">
    <name type="scientific">Alternaria alternata</name>
    <name type="common">Alternaria rot fungus</name>
    <name type="synonym">Torula alternata</name>
    <dbReference type="NCBI Taxonomy" id="5599"/>
    <lineage>
        <taxon>Eukaryota</taxon>
        <taxon>Fungi</taxon>
        <taxon>Dikarya</taxon>
        <taxon>Ascomycota</taxon>
        <taxon>Pezizomycotina</taxon>
        <taxon>Dothideomycetes</taxon>
        <taxon>Pleosporomycetidae</taxon>
        <taxon>Pleosporales</taxon>
        <taxon>Pleosporineae</taxon>
        <taxon>Pleosporaceae</taxon>
        <taxon>Alternaria</taxon>
        <taxon>Alternaria sect. Alternaria</taxon>
        <taxon>Alternaria alternata complex</taxon>
    </lineage>
</organism>
<protein>
    <recommendedName>
        <fullName evidence="4">Heterokaryon incompatibility domain-containing protein</fullName>
    </recommendedName>
</protein>